<keyword evidence="4" id="KW-0067">ATP-binding</keyword>
<accession>A0ABQ9AIG1</accession>
<gene>
    <name evidence="7" type="ORF">OIU77_007730</name>
</gene>
<dbReference type="PROSITE" id="PS50127">
    <property type="entry name" value="UBC_2"/>
    <property type="match status" value="1"/>
</dbReference>
<proteinExistence type="inferred from homology"/>
<name>A0ABQ9AIG1_9ROSI</name>
<protein>
    <recommendedName>
        <fullName evidence="6">UBC core domain-containing protein</fullName>
    </recommendedName>
</protein>
<evidence type="ECO:0000256" key="1">
    <source>
        <dbReference type="ARBA" id="ARBA00022679"/>
    </source>
</evidence>
<dbReference type="InterPro" id="IPR016135">
    <property type="entry name" value="UBQ-conjugating_enzyme/RWD"/>
</dbReference>
<feature type="domain" description="UBC core" evidence="6">
    <location>
        <begin position="68"/>
        <end position="217"/>
    </location>
</feature>
<dbReference type="PANTHER" id="PTHR24068">
    <property type="entry name" value="UBIQUITIN-CONJUGATING ENZYME E2"/>
    <property type="match status" value="1"/>
</dbReference>
<keyword evidence="1" id="KW-0808">Transferase</keyword>
<keyword evidence="4" id="KW-0547">Nucleotide-binding</keyword>
<dbReference type="SMART" id="SM00212">
    <property type="entry name" value="UBCc"/>
    <property type="match status" value="1"/>
</dbReference>
<dbReference type="EMBL" id="JAPFFI010000020">
    <property type="protein sequence ID" value="KAJ6339842.1"/>
    <property type="molecule type" value="Genomic_DNA"/>
</dbReference>
<dbReference type="PROSITE" id="PS00183">
    <property type="entry name" value="UBC_1"/>
    <property type="match status" value="1"/>
</dbReference>
<comment type="similarity">
    <text evidence="4">Belongs to the ubiquitin-conjugating enzyme family.</text>
</comment>
<feature type="active site" description="Glycyl thioester intermediate" evidence="3">
    <location>
        <position position="154"/>
    </location>
</feature>
<keyword evidence="8" id="KW-1185">Reference proteome</keyword>
<comment type="caution">
    <text evidence="7">The sequence shown here is derived from an EMBL/GenBank/DDBJ whole genome shotgun (WGS) entry which is preliminary data.</text>
</comment>
<evidence type="ECO:0000256" key="4">
    <source>
        <dbReference type="RuleBase" id="RU362109"/>
    </source>
</evidence>
<dbReference type="SUPFAM" id="SSF54495">
    <property type="entry name" value="UBC-like"/>
    <property type="match status" value="1"/>
</dbReference>
<evidence type="ECO:0000313" key="7">
    <source>
        <dbReference type="EMBL" id="KAJ6339842.1"/>
    </source>
</evidence>
<organism evidence="7 8">
    <name type="scientific">Salix suchowensis</name>
    <dbReference type="NCBI Taxonomy" id="1278906"/>
    <lineage>
        <taxon>Eukaryota</taxon>
        <taxon>Viridiplantae</taxon>
        <taxon>Streptophyta</taxon>
        <taxon>Embryophyta</taxon>
        <taxon>Tracheophyta</taxon>
        <taxon>Spermatophyta</taxon>
        <taxon>Magnoliopsida</taxon>
        <taxon>eudicotyledons</taxon>
        <taxon>Gunneridae</taxon>
        <taxon>Pentapetalae</taxon>
        <taxon>rosids</taxon>
        <taxon>fabids</taxon>
        <taxon>Malpighiales</taxon>
        <taxon>Salicaceae</taxon>
        <taxon>Saliceae</taxon>
        <taxon>Salix</taxon>
    </lineage>
</organism>
<dbReference type="Pfam" id="PF00179">
    <property type="entry name" value="UQ_con"/>
    <property type="match status" value="1"/>
</dbReference>
<evidence type="ECO:0000256" key="2">
    <source>
        <dbReference type="ARBA" id="ARBA00022786"/>
    </source>
</evidence>
<evidence type="ECO:0000313" key="8">
    <source>
        <dbReference type="Proteomes" id="UP001141253"/>
    </source>
</evidence>
<feature type="region of interest" description="Disordered" evidence="5">
    <location>
        <begin position="219"/>
        <end position="255"/>
    </location>
</feature>
<evidence type="ECO:0000256" key="3">
    <source>
        <dbReference type="PROSITE-ProRule" id="PRU10133"/>
    </source>
</evidence>
<reference evidence="7" key="2">
    <citation type="journal article" date="2023" name="Int. J. Mol. Sci.">
        <title>De Novo Assembly and Annotation of 11 Diverse Shrub Willow (Salix) Genomes Reveals Novel Gene Organization in Sex-Linked Regions.</title>
        <authorList>
            <person name="Hyden B."/>
            <person name="Feng K."/>
            <person name="Yates T.B."/>
            <person name="Jawdy S."/>
            <person name="Cereghino C."/>
            <person name="Smart L.B."/>
            <person name="Muchero W."/>
        </authorList>
    </citation>
    <scope>NUCLEOTIDE SEQUENCE</scope>
    <source>
        <tissue evidence="7">Shoot tip</tissue>
    </source>
</reference>
<evidence type="ECO:0000259" key="6">
    <source>
        <dbReference type="PROSITE" id="PS50127"/>
    </source>
</evidence>
<keyword evidence="2 4" id="KW-0833">Ubl conjugation pathway</keyword>
<dbReference type="InterPro" id="IPR000608">
    <property type="entry name" value="UBC"/>
</dbReference>
<dbReference type="InterPro" id="IPR023313">
    <property type="entry name" value="UBQ-conjugating_AS"/>
</dbReference>
<dbReference type="CDD" id="cd23797">
    <property type="entry name" value="UBCc_UBE2H"/>
    <property type="match status" value="1"/>
</dbReference>
<dbReference type="Proteomes" id="UP001141253">
    <property type="component" value="Chromosome 15W"/>
</dbReference>
<sequence length="255" mass="29246">MVSFTLDDIRSHLLLMTAKVEFLFGIPDDLLSFLACICLNYRLSIRPAVYTAICLDLELLHYFLKLWIKLFFVTCLTVGLTLYRMMSDYNVETINDGLNEFNVEFHGPKESLYEGGVWKIRVELPDAYPYKSPSIGFVNKIFHPNVDELSGSVCLDVINQSWSPMFDLLNVFEVFLPQLLIYPNASDPLNGDAASLMMKDKEQYDQKVKEYCERYAKKEHIMNSTGEEESDEEDLSDEESESSDEEDEIAGHADP</sequence>
<reference evidence="7" key="1">
    <citation type="submission" date="2022-10" db="EMBL/GenBank/DDBJ databases">
        <authorList>
            <person name="Hyden B.L."/>
            <person name="Feng K."/>
            <person name="Yates T."/>
            <person name="Jawdy S."/>
            <person name="Smart L.B."/>
            <person name="Muchero W."/>
        </authorList>
    </citation>
    <scope>NUCLEOTIDE SEQUENCE</scope>
    <source>
        <tissue evidence="7">Shoot tip</tissue>
    </source>
</reference>
<feature type="compositionally biased region" description="Acidic residues" evidence="5">
    <location>
        <begin position="226"/>
        <end position="248"/>
    </location>
</feature>
<evidence type="ECO:0000256" key="5">
    <source>
        <dbReference type="SAM" id="MobiDB-lite"/>
    </source>
</evidence>
<dbReference type="Gene3D" id="3.10.110.10">
    <property type="entry name" value="Ubiquitin Conjugating Enzyme"/>
    <property type="match status" value="1"/>
</dbReference>